<gene>
    <name evidence="2" type="ORF">HNP52_003310</name>
</gene>
<evidence type="ECO:0000313" key="3">
    <source>
        <dbReference type="Proteomes" id="UP000575241"/>
    </source>
</evidence>
<comment type="caution">
    <text evidence="2">The sequence shown here is derived from an EMBL/GenBank/DDBJ whole genome shotgun (WGS) entry which is preliminary data.</text>
</comment>
<feature type="signal peptide" evidence="1">
    <location>
        <begin position="1"/>
        <end position="21"/>
    </location>
</feature>
<reference evidence="2 3" key="1">
    <citation type="submission" date="2020-08" db="EMBL/GenBank/DDBJ databases">
        <title>Functional genomics of gut bacteria from endangered species of beetles.</title>
        <authorList>
            <person name="Carlos-Shanley C."/>
        </authorList>
    </citation>
    <scope>NUCLEOTIDE SEQUENCE [LARGE SCALE GENOMIC DNA]</scope>
    <source>
        <strain evidence="2 3">S00224</strain>
    </source>
</reference>
<dbReference type="Proteomes" id="UP000575241">
    <property type="component" value="Unassembled WGS sequence"/>
</dbReference>
<dbReference type="AlphaFoldDB" id="A0A7W7K3D2"/>
<organism evidence="2 3">
    <name type="scientific">Sphingomonas kyeonggiensis</name>
    <dbReference type="NCBI Taxonomy" id="1268553"/>
    <lineage>
        <taxon>Bacteria</taxon>
        <taxon>Pseudomonadati</taxon>
        <taxon>Pseudomonadota</taxon>
        <taxon>Alphaproteobacteria</taxon>
        <taxon>Sphingomonadales</taxon>
        <taxon>Sphingomonadaceae</taxon>
        <taxon>Sphingomonas</taxon>
    </lineage>
</organism>
<dbReference type="EMBL" id="JACHLN010000003">
    <property type="protein sequence ID" value="MBB4840218.1"/>
    <property type="molecule type" value="Genomic_DNA"/>
</dbReference>
<keyword evidence="1" id="KW-0732">Signal</keyword>
<name>A0A7W7K3D2_9SPHN</name>
<protein>
    <submittedName>
        <fullName evidence="2">Uncharacterized protein</fullName>
    </submittedName>
</protein>
<sequence>MSNPRIAIALLALATLVSGSAAWSTADARLSHQTPRVATGR</sequence>
<evidence type="ECO:0000256" key="1">
    <source>
        <dbReference type="SAM" id="SignalP"/>
    </source>
</evidence>
<proteinExistence type="predicted"/>
<keyword evidence="3" id="KW-1185">Reference proteome</keyword>
<accession>A0A7W7K3D2</accession>
<evidence type="ECO:0000313" key="2">
    <source>
        <dbReference type="EMBL" id="MBB4840218.1"/>
    </source>
</evidence>
<dbReference type="RefSeq" id="WP_260396189.1">
    <property type="nucleotide sequence ID" value="NZ_JACHLN010000003.1"/>
</dbReference>
<feature type="chain" id="PRO_5030769437" evidence="1">
    <location>
        <begin position="22"/>
        <end position="41"/>
    </location>
</feature>